<proteinExistence type="predicted"/>
<evidence type="ECO:0000313" key="4">
    <source>
        <dbReference type="Proteomes" id="UP000663838"/>
    </source>
</evidence>
<feature type="compositionally biased region" description="Low complexity" evidence="1">
    <location>
        <begin position="398"/>
        <end position="440"/>
    </location>
</feature>
<evidence type="ECO:0000259" key="2">
    <source>
        <dbReference type="PROSITE" id="PS50878"/>
    </source>
</evidence>
<dbReference type="EMBL" id="CAJOBS010005907">
    <property type="protein sequence ID" value="CAF4906415.1"/>
    <property type="molecule type" value="Genomic_DNA"/>
</dbReference>
<evidence type="ECO:0000256" key="1">
    <source>
        <dbReference type="SAM" id="MobiDB-lite"/>
    </source>
</evidence>
<dbReference type="PROSITE" id="PS50878">
    <property type="entry name" value="RT_POL"/>
    <property type="match status" value="1"/>
</dbReference>
<feature type="region of interest" description="Disordered" evidence="1">
    <location>
        <begin position="363"/>
        <end position="473"/>
    </location>
</feature>
<dbReference type="PANTHER" id="PTHR21301:SF10">
    <property type="entry name" value="REVERSE TRANSCRIPTASE DOMAIN-CONTAINING PROTEIN"/>
    <property type="match status" value="1"/>
</dbReference>
<protein>
    <recommendedName>
        <fullName evidence="2">Reverse transcriptase domain-containing protein</fullName>
    </recommendedName>
</protein>
<feature type="compositionally biased region" description="Basic residues" evidence="1">
    <location>
        <begin position="530"/>
        <end position="542"/>
    </location>
</feature>
<comment type="caution">
    <text evidence="3">The sequence shown here is derived from an EMBL/GenBank/DDBJ whole genome shotgun (WGS) entry which is preliminary data.</text>
</comment>
<feature type="domain" description="Reverse transcriptase" evidence="2">
    <location>
        <begin position="1"/>
        <end position="168"/>
    </location>
</feature>
<dbReference type="Pfam" id="PF26215">
    <property type="entry name" value="HTH_animal"/>
    <property type="match status" value="1"/>
</dbReference>
<dbReference type="Proteomes" id="UP000663838">
    <property type="component" value="Unassembled WGS sequence"/>
</dbReference>
<feature type="compositionally biased region" description="Polar residues" evidence="1">
    <location>
        <begin position="462"/>
        <end position="471"/>
    </location>
</feature>
<reference evidence="3" key="1">
    <citation type="submission" date="2021-02" db="EMBL/GenBank/DDBJ databases">
        <authorList>
            <person name="Nowell W R."/>
        </authorList>
    </citation>
    <scope>NUCLEOTIDE SEQUENCE</scope>
</reference>
<feature type="compositionally biased region" description="Polar residues" evidence="1">
    <location>
        <begin position="543"/>
        <end position="553"/>
    </location>
</feature>
<evidence type="ECO:0000313" key="3">
    <source>
        <dbReference type="EMBL" id="CAF4906415.1"/>
    </source>
</evidence>
<accession>A0A821VCU9</accession>
<gene>
    <name evidence="3" type="ORF">TOA249_LOCUS31067</name>
</gene>
<organism evidence="3 4">
    <name type="scientific">Rotaria socialis</name>
    <dbReference type="NCBI Taxonomy" id="392032"/>
    <lineage>
        <taxon>Eukaryota</taxon>
        <taxon>Metazoa</taxon>
        <taxon>Spiralia</taxon>
        <taxon>Gnathifera</taxon>
        <taxon>Rotifera</taxon>
        <taxon>Eurotatoria</taxon>
        <taxon>Bdelloidea</taxon>
        <taxon>Philodinida</taxon>
        <taxon>Philodinidae</taxon>
        <taxon>Rotaria</taxon>
    </lineage>
</organism>
<name>A0A821VCU9_9BILA</name>
<dbReference type="InterPro" id="IPR058912">
    <property type="entry name" value="HTH_animal"/>
</dbReference>
<feature type="region of interest" description="Disordered" evidence="1">
    <location>
        <begin position="508"/>
        <end position="560"/>
    </location>
</feature>
<sequence>MRNGLFKSTTLFCTFDIRNLYTMLPQEEALDILVEFLHVHGYTKVKGIPLETIRLLASIVLKENVFVYGKKIYQQVLGGAMGSSFRLTLANIFMWKWQKELVRRQDMTCEYYGRYIDDVFMTWNKSENALKQILENANAWHPNIKLEYKIGKSLPFLDILLTNINGTLSTSVYHKPAAEPYVVPFTSDHPRHVFDNIVQTSLRRAIKYSSTFQLFNDERRYIKSTFLYNGYPSSFIDKTFRKFFSDYISSRSFLPFLDNEAQFIQMRIALSGQPSRQQSQVEMRIATLTYDKDHLVEDLDKKEEFIIQENKKPNKLQNKLIIHYTHEKRFNTRKRDLHRIFQETFANTQIIETKLIVGNRNQKSTMKEMIRKCPRQAILKNKAKPSMISDKKKSHPHPQGQQQQQRRQSRSNRPQNRSRNGSNQQQRQRSRSGQRPQQPQRRNRPRQLRLNDFMPRELRDPSPTTTSNLPSEFNLGATTTTEAAAITTAPPDALPQTERFAATTTTAFDTNNNTQPFIVNRQQQQSTTSSHRRQTRRGKQQRYRSTSNENNNRYALLSDDNDIENDNDVVEIDAPIITANQNNKKTKITNKKTHLYLEPTRMLRWFEDNSKSSKNSASGLGNQAYLLATAPIYDEWIRNSYELQVWQTYSKMATEYKHWAKEVVQRTKRRDDTTNSRFVQKKMNQLMTGIAQASANISDLQIQLATYWEYNAAEMTAQKQAQTTPELTTNLIIERTGLTTTTTQVRSPTTMTASTITKVQSLDPVERLENHILEYIHHCTLHVKKMAENRIQLAKAQMAEFKALEDFEQIATPSQWNIHLMLKPKVKLCSTKNKNKTIATKRVEYDLPPKFISKIDLTFKIDESIVNKDEIQATYDEMRKITKDFRTQAMKLYVQSLEREYELLSNEIKRIIQGFPSENDDGFDAEAGCAAFKQYHQLRQKRFDLEVKQSCYFLAGQRVEGEQNNPELFAVPTLIRSLGEDFLLQQ</sequence>
<dbReference type="PANTHER" id="PTHR21301">
    <property type="entry name" value="REVERSE TRANSCRIPTASE"/>
    <property type="match status" value="1"/>
</dbReference>
<dbReference type="InterPro" id="IPR000477">
    <property type="entry name" value="RT_dom"/>
</dbReference>
<dbReference type="AlphaFoldDB" id="A0A821VCU9"/>